<protein>
    <submittedName>
        <fullName evidence="1">Uncharacterized protein</fullName>
    </submittedName>
</protein>
<dbReference type="STRING" id="1801726.A3H02_01945"/>
<organism evidence="1 2">
    <name type="scientific">Candidatus Niyogibacteria bacterium RIFCSPLOWO2_12_FULL_41_13</name>
    <dbReference type="NCBI Taxonomy" id="1801726"/>
    <lineage>
        <taxon>Bacteria</taxon>
        <taxon>Candidatus Niyogiibacteriota</taxon>
    </lineage>
</organism>
<proteinExistence type="predicted"/>
<evidence type="ECO:0000313" key="1">
    <source>
        <dbReference type="EMBL" id="OGZ31796.1"/>
    </source>
</evidence>
<dbReference type="Proteomes" id="UP000176787">
    <property type="component" value="Unassembled WGS sequence"/>
</dbReference>
<reference evidence="1 2" key="1">
    <citation type="journal article" date="2016" name="Nat. Commun.">
        <title>Thousands of microbial genomes shed light on interconnected biogeochemical processes in an aquifer system.</title>
        <authorList>
            <person name="Anantharaman K."/>
            <person name="Brown C.T."/>
            <person name="Hug L.A."/>
            <person name="Sharon I."/>
            <person name="Castelle C.J."/>
            <person name="Probst A.J."/>
            <person name="Thomas B.C."/>
            <person name="Singh A."/>
            <person name="Wilkins M.J."/>
            <person name="Karaoz U."/>
            <person name="Brodie E.L."/>
            <person name="Williams K.H."/>
            <person name="Hubbard S.S."/>
            <person name="Banfield J.F."/>
        </authorList>
    </citation>
    <scope>NUCLEOTIDE SEQUENCE [LARGE SCALE GENOMIC DNA]</scope>
</reference>
<comment type="caution">
    <text evidence="1">The sequence shown here is derived from an EMBL/GenBank/DDBJ whole genome shotgun (WGS) entry which is preliminary data.</text>
</comment>
<dbReference type="EMBL" id="MHMS01000021">
    <property type="protein sequence ID" value="OGZ31796.1"/>
    <property type="molecule type" value="Genomic_DNA"/>
</dbReference>
<accession>A0A1G2F135</accession>
<evidence type="ECO:0000313" key="2">
    <source>
        <dbReference type="Proteomes" id="UP000176787"/>
    </source>
</evidence>
<dbReference type="AlphaFoldDB" id="A0A1G2F135"/>
<name>A0A1G2F135_9BACT</name>
<gene>
    <name evidence="1" type="ORF">A3H02_01945</name>
</gene>
<sequence>MTIITVPKELAKNKELVAVPRGTYEEFLSWQKKIKSAKTFKPTVAEKRALKRARKNYAQGRYISFEELKHELGFDN</sequence>